<protein>
    <submittedName>
        <fullName evidence="1">Uncharacterized protein</fullName>
    </submittedName>
</protein>
<gene>
    <name evidence="1" type="ORF">D1006_31915</name>
</gene>
<dbReference type="Proteomes" id="UP000289650">
    <property type="component" value="Unassembled WGS sequence"/>
</dbReference>
<organism evidence="1 2">
    <name type="scientific">Burkholderia stabilis</name>
    <dbReference type="NCBI Taxonomy" id="95485"/>
    <lineage>
        <taxon>Bacteria</taxon>
        <taxon>Pseudomonadati</taxon>
        <taxon>Pseudomonadota</taxon>
        <taxon>Betaproteobacteria</taxon>
        <taxon>Burkholderiales</taxon>
        <taxon>Burkholderiaceae</taxon>
        <taxon>Burkholderia</taxon>
        <taxon>Burkholderia cepacia complex</taxon>
    </lineage>
</organism>
<dbReference type="EMBL" id="QWEX01000002">
    <property type="protein sequence ID" value="RXV69637.1"/>
    <property type="molecule type" value="Genomic_DNA"/>
</dbReference>
<sequence>MVDTLMEATVERLVFVNTPDNAEHVRFDIRQLQEFFASEYIYEDRTADVLRNYLGVVAADSHWREVMHFLFSALVENRRATELAVAVTELERIDRREDSETGIIHLRMASGALLATRLLVEGVFEQDRKVRSQFRTALKPIFALPDDRYFTDLVGMREGTSKAWFINFALEVLRESAPSENIGAMLYLTKTLESTDSRTKDVVEYLRNSPILYRDHVMRSFEGVATNSRRKRDVKIEDWILQYVLGELIQEDWRHLAPDALRAMRMIVAKNPKATLHVAKDVLDENELGLLRDLIVEFQNESDQRVPLGAAEGEISKYDWVTGQLPEGTWTPVSPSDVTKARGLLGVVARILDYAHGRTKEALRSVSTYFAEAGSYIHYILPTHLIILLPDVDKCSGEKLFDLILATSDTEFHTKFGKRRVRAPRAMRPIVSYYISTDMSDADMLKLAQHSASIAVDVLLERAMLTADVKLSVNDKFVQCLLDSPESLLAQVHRFGKLLELFPDHEEVLRKTVTQAAITNLVAQNLSRRLPRNAASPFLLSLPAEAALLPWLANAFANQIDVHFFSEQAHSSNLSAFLEFAPSKDALLQVLEDQSLPVVQHAGAWIYLFMHASSLPRPEEALTRLLSGYKVRMGEFIDMPDGAWFIAAVSRVCMNLPTECTNLIEPLVARLLDSTSNRYLERVHVQRILDDWRERSAAPIHASDLSEKQSVI</sequence>
<evidence type="ECO:0000313" key="2">
    <source>
        <dbReference type="Proteomes" id="UP000289650"/>
    </source>
</evidence>
<name>A0A4Q2AJM5_9BURK</name>
<reference evidence="1 2" key="1">
    <citation type="submission" date="2018-08" db="EMBL/GenBank/DDBJ databases">
        <title>Mountain-cultivated ginseng endophyte, Burkholderia stabilis and its activity against ginseng root rot disease.</title>
        <authorList>
            <person name="Tapan Kumar M."/>
            <person name="Bae H."/>
            <person name="Shanmugam G."/>
            <person name="Jeon J."/>
        </authorList>
    </citation>
    <scope>NUCLEOTIDE SEQUENCE [LARGE SCALE GENOMIC DNA]</scope>
    <source>
        <strain evidence="1 2">EB159</strain>
    </source>
</reference>
<dbReference type="AlphaFoldDB" id="A0A4Q2AJM5"/>
<evidence type="ECO:0000313" key="1">
    <source>
        <dbReference type="EMBL" id="RXV69637.1"/>
    </source>
</evidence>
<accession>A0A4Q2AJM5</accession>
<comment type="caution">
    <text evidence="1">The sequence shown here is derived from an EMBL/GenBank/DDBJ whole genome shotgun (WGS) entry which is preliminary data.</text>
</comment>
<dbReference type="RefSeq" id="WP_129517131.1">
    <property type="nucleotide sequence ID" value="NZ_QWEX01000002.1"/>
</dbReference>
<proteinExistence type="predicted"/>